<gene>
    <name evidence="5" type="ORF">SAMN02746065_1359</name>
</gene>
<evidence type="ECO:0000313" key="6">
    <source>
        <dbReference type="Proteomes" id="UP000192418"/>
    </source>
</evidence>
<protein>
    <submittedName>
        <fullName evidence="5">Adenylate cyclase, class 3</fullName>
    </submittedName>
</protein>
<dbReference type="PROSITE" id="PS50125">
    <property type="entry name" value="GUANYLATE_CYCLASE_2"/>
    <property type="match status" value="1"/>
</dbReference>
<organism evidence="5 6">
    <name type="scientific">Desulfocicer vacuolatum DSM 3385</name>
    <dbReference type="NCBI Taxonomy" id="1121400"/>
    <lineage>
        <taxon>Bacteria</taxon>
        <taxon>Pseudomonadati</taxon>
        <taxon>Thermodesulfobacteriota</taxon>
        <taxon>Desulfobacteria</taxon>
        <taxon>Desulfobacterales</taxon>
        <taxon>Desulfobacteraceae</taxon>
        <taxon>Desulfocicer</taxon>
    </lineage>
</organism>
<keyword evidence="6" id="KW-1185">Reference proteome</keyword>
<dbReference type="PROSITE" id="PS00452">
    <property type="entry name" value="GUANYLATE_CYCLASE_1"/>
    <property type="match status" value="1"/>
</dbReference>
<dbReference type="AlphaFoldDB" id="A0A1W2ELQ8"/>
<evidence type="ECO:0000259" key="4">
    <source>
        <dbReference type="PROSITE" id="PS50125"/>
    </source>
</evidence>
<accession>A0A1W2ELQ8</accession>
<evidence type="ECO:0000256" key="1">
    <source>
        <dbReference type="ARBA" id="ARBA00022741"/>
    </source>
</evidence>
<evidence type="ECO:0000256" key="2">
    <source>
        <dbReference type="ARBA" id="ARBA00023239"/>
    </source>
</evidence>
<proteinExistence type="inferred from homology"/>
<dbReference type="SUPFAM" id="SSF55073">
    <property type="entry name" value="Nucleotide cyclase"/>
    <property type="match status" value="1"/>
</dbReference>
<dbReference type="GO" id="GO:0004016">
    <property type="term" value="F:adenylate cyclase activity"/>
    <property type="evidence" value="ECO:0007669"/>
    <property type="project" value="UniProtKB-ARBA"/>
</dbReference>
<comment type="similarity">
    <text evidence="3">Belongs to the adenylyl cyclase class-4/guanylyl cyclase family.</text>
</comment>
<dbReference type="Gene3D" id="3.30.70.1230">
    <property type="entry name" value="Nucleotide cyclase"/>
    <property type="match status" value="1"/>
</dbReference>
<evidence type="ECO:0000256" key="3">
    <source>
        <dbReference type="RuleBase" id="RU000405"/>
    </source>
</evidence>
<name>A0A1W2ELQ8_9BACT</name>
<dbReference type="Pfam" id="PF00211">
    <property type="entry name" value="Guanylate_cyc"/>
    <property type="match status" value="1"/>
</dbReference>
<dbReference type="GO" id="GO:0008074">
    <property type="term" value="C:guanylate cyclase complex, soluble"/>
    <property type="evidence" value="ECO:0007669"/>
    <property type="project" value="TreeGrafter"/>
</dbReference>
<dbReference type="GO" id="GO:0000166">
    <property type="term" value="F:nucleotide binding"/>
    <property type="evidence" value="ECO:0007669"/>
    <property type="project" value="UniProtKB-KW"/>
</dbReference>
<dbReference type="PANTHER" id="PTHR45655:SF13">
    <property type="entry name" value="SOLUBLE GUANYLATE CYCLASE GCY-32-RELATED"/>
    <property type="match status" value="1"/>
</dbReference>
<dbReference type="GO" id="GO:0004383">
    <property type="term" value="F:guanylate cyclase activity"/>
    <property type="evidence" value="ECO:0007669"/>
    <property type="project" value="TreeGrafter"/>
</dbReference>
<dbReference type="EMBL" id="FWXY01000035">
    <property type="protein sequence ID" value="SMD10575.1"/>
    <property type="molecule type" value="Genomic_DNA"/>
</dbReference>
<dbReference type="GO" id="GO:0070482">
    <property type="term" value="P:response to oxygen levels"/>
    <property type="evidence" value="ECO:0007669"/>
    <property type="project" value="TreeGrafter"/>
</dbReference>
<dbReference type="Proteomes" id="UP000192418">
    <property type="component" value="Unassembled WGS sequence"/>
</dbReference>
<keyword evidence="2 3" id="KW-0456">Lyase</keyword>
<keyword evidence="1" id="KW-0547">Nucleotide-binding</keyword>
<dbReference type="RefSeq" id="WP_170923917.1">
    <property type="nucleotide sequence ID" value="NZ_FWXY01000035.1"/>
</dbReference>
<dbReference type="SMART" id="SM00044">
    <property type="entry name" value="CYCc"/>
    <property type="match status" value="1"/>
</dbReference>
<dbReference type="GO" id="GO:0019934">
    <property type="term" value="P:cGMP-mediated signaling"/>
    <property type="evidence" value="ECO:0007669"/>
    <property type="project" value="TreeGrafter"/>
</dbReference>
<dbReference type="STRING" id="1121400.SAMN02746065_1359"/>
<evidence type="ECO:0000313" key="5">
    <source>
        <dbReference type="EMBL" id="SMD10575.1"/>
    </source>
</evidence>
<dbReference type="InterPro" id="IPR001054">
    <property type="entry name" value="A/G_cyclase"/>
</dbReference>
<dbReference type="PANTHER" id="PTHR45655">
    <property type="entry name" value="GUANYLATE CYCLASE SOLUBLE SUBUNIT BETA-2"/>
    <property type="match status" value="1"/>
</dbReference>
<dbReference type="InterPro" id="IPR029787">
    <property type="entry name" value="Nucleotide_cyclase"/>
</dbReference>
<feature type="domain" description="Guanylate cyclase" evidence="4">
    <location>
        <begin position="87"/>
        <end position="214"/>
    </location>
</feature>
<sequence length="261" mass="29591">MKNKILSEWITSHPDDISGNVLLENNLEALATIDDDALQKRFLKNLIQNYVLLEKKVDSLLKNILPEAVAEELKIQGHFQPRPYNCTILFTDFVGFTALSEVMEKTVLLETLDMIFTEFDININKFRGTKIKTVGDAYMAIFGAPIPCENHARKAIQAAFAMLKSMEKFNSASQYPFHMRVGIHSGQVMGGVVGKERMQFDVFGDDVNIASRFESSGKKDKINVSETTHRLAENYFKFENRGLIALKNKKKMHAYFAVGEK</sequence>
<dbReference type="InterPro" id="IPR018297">
    <property type="entry name" value="A/G_cyclase_CS"/>
</dbReference>
<dbReference type="CDD" id="cd07302">
    <property type="entry name" value="CHD"/>
    <property type="match status" value="1"/>
</dbReference>
<reference evidence="5 6" key="1">
    <citation type="submission" date="2017-04" db="EMBL/GenBank/DDBJ databases">
        <authorList>
            <person name="Afonso C.L."/>
            <person name="Miller P.J."/>
            <person name="Scott M.A."/>
            <person name="Spackman E."/>
            <person name="Goraichik I."/>
            <person name="Dimitrov K.M."/>
            <person name="Suarez D.L."/>
            <person name="Swayne D.E."/>
        </authorList>
    </citation>
    <scope>NUCLEOTIDE SEQUENCE [LARGE SCALE GENOMIC DNA]</scope>
    <source>
        <strain evidence="5 6">DSM 3385</strain>
    </source>
</reference>